<dbReference type="Proteomes" id="UP000557717">
    <property type="component" value="Unassembled WGS sequence"/>
</dbReference>
<reference evidence="1 2" key="1">
    <citation type="submission" date="2020-08" db="EMBL/GenBank/DDBJ databases">
        <title>Genomic Encyclopedia of Type Strains, Phase IV (KMG-IV): sequencing the most valuable type-strain genomes for metagenomic binning, comparative biology and taxonomic classification.</title>
        <authorList>
            <person name="Goeker M."/>
        </authorList>
    </citation>
    <scope>NUCLEOTIDE SEQUENCE [LARGE SCALE GENOMIC DNA]</scope>
    <source>
        <strain evidence="1 2">YC6886</strain>
    </source>
</reference>
<keyword evidence="2" id="KW-1185">Reference proteome</keyword>
<dbReference type="EMBL" id="JACHFD010000006">
    <property type="protein sequence ID" value="MBB5351381.1"/>
    <property type="molecule type" value="Genomic_DNA"/>
</dbReference>
<protein>
    <submittedName>
        <fullName evidence="1">Uncharacterized protein</fullName>
    </submittedName>
</protein>
<sequence length="82" mass="9214">MSTEQDQRQDLPAWQVDATREMREITARLRDEFPDLRLCPVGLTGGTFFTTCNIPPRYPIIEGDSLGELEQAVARFAGKEAS</sequence>
<proteinExistence type="predicted"/>
<comment type="caution">
    <text evidence="1">The sequence shown here is derived from an EMBL/GenBank/DDBJ whole genome shotgun (WGS) entry which is preliminary data.</text>
</comment>
<name>A0A840VEY7_9BACT</name>
<gene>
    <name evidence="1" type="ORF">HNR46_001617</name>
</gene>
<evidence type="ECO:0000313" key="2">
    <source>
        <dbReference type="Proteomes" id="UP000557717"/>
    </source>
</evidence>
<evidence type="ECO:0000313" key="1">
    <source>
        <dbReference type="EMBL" id="MBB5351381.1"/>
    </source>
</evidence>
<dbReference type="AlphaFoldDB" id="A0A840VEY7"/>
<organism evidence="1 2">
    <name type="scientific">Haloferula luteola</name>
    <dbReference type="NCBI Taxonomy" id="595692"/>
    <lineage>
        <taxon>Bacteria</taxon>
        <taxon>Pseudomonadati</taxon>
        <taxon>Verrucomicrobiota</taxon>
        <taxon>Verrucomicrobiia</taxon>
        <taxon>Verrucomicrobiales</taxon>
        <taxon>Verrucomicrobiaceae</taxon>
        <taxon>Haloferula</taxon>
    </lineage>
</organism>
<accession>A0A840VEY7</accession>